<dbReference type="Proteomes" id="UP000233556">
    <property type="component" value="Unassembled WGS sequence"/>
</dbReference>
<sequence>MVRQAVPQQPKDVNGGADISLQPVEDPMLEQVESPKGGCDPVGSMCWRRLLAGAVTLWREEPMLEKSVLEGLHPAEGTHTGEVHEEVQHMGRTHVREVHGRLSPVGGTPCWSRETV</sequence>
<reference evidence="3" key="2">
    <citation type="submission" date="2017-12" db="EMBL/GenBank/DDBJ databases">
        <title>Genome sequence of the Bar-tailed Godwit (Limosa lapponica baueri).</title>
        <authorList>
            <person name="Lima N.C.B."/>
            <person name="Parody-Merino A.M."/>
            <person name="Battley P.F."/>
            <person name="Fidler A.E."/>
            <person name="Prosdocimi F."/>
        </authorList>
    </citation>
    <scope>NUCLEOTIDE SEQUENCE [LARGE SCALE GENOMIC DNA]</scope>
</reference>
<feature type="region of interest" description="Disordered" evidence="1">
    <location>
        <begin position="1"/>
        <end position="20"/>
    </location>
</feature>
<dbReference type="OrthoDB" id="9397495at2759"/>
<evidence type="ECO:0000313" key="2">
    <source>
        <dbReference type="EMBL" id="PKU45847.1"/>
    </source>
</evidence>
<dbReference type="EMBL" id="KZ505739">
    <property type="protein sequence ID" value="PKU45847.1"/>
    <property type="molecule type" value="Genomic_DNA"/>
</dbReference>
<feature type="region of interest" description="Disordered" evidence="1">
    <location>
        <begin position="94"/>
        <end position="116"/>
    </location>
</feature>
<accession>A0A2I0UIG6</accession>
<gene>
    <name evidence="2" type="ORF">llap_3848</name>
</gene>
<organism evidence="2 3">
    <name type="scientific">Limosa lapponica baueri</name>
    <dbReference type="NCBI Taxonomy" id="1758121"/>
    <lineage>
        <taxon>Eukaryota</taxon>
        <taxon>Metazoa</taxon>
        <taxon>Chordata</taxon>
        <taxon>Craniata</taxon>
        <taxon>Vertebrata</taxon>
        <taxon>Euteleostomi</taxon>
        <taxon>Archelosauria</taxon>
        <taxon>Archosauria</taxon>
        <taxon>Dinosauria</taxon>
        <taxon>Saurischia</taxon>
        <taxon>Theropoda</taxon>
        <taxon>Coelurosauria</taxon>
        <taxon>Aves</taxon>
        <taxon>Neognathae</taxon>
        <taxon>Neoaves</taxon>
        <taxon>Charadriiformes</taxon>
        <taxon>Scolopacidae</taxon>
        <taxon>Limosa</taxon>
    </lineage>
</organism>
<name>A0A2I0UIG6_LIMLA</name>
<evidence type="ECO:0000256" key="1">
    <source>
        <dbReference type="SAM" id="MobiDB-lite"/>
    </source>
</evidence>
<evidence type="ECO:0000313" key="3">
    <source>
        <dbReference type="Proteomes" id="UP000233556"/>
    </source>
</evidence>
<dbReference type="AlphaFoldDB" id="A0A2I0UIG6"/>
<keyword evidence="3" id="KW-1185">Reference proteome</keyword>
<proteinExistence type="predicted"/>
<reference evidence="3" key="1">
    <citation type="submission" date="2017-11" db="EMBL/GenBank/DDBJ databases">
        <authorList>
            <person name="Lima N.C."/>
            <person name="Parody-Merino A.M."/>
            <person name="Battley P.F."/>
            <person name="Fidler A.E."/>
            <person name="Prosdocimi F."/>
        </authorList>
    </citation>
    <scope>NUCLEOTIDE SEQUENCE [LARGE SCALE GENOMIC DNA]</scope>
</reference>
<protein>
    <submittedName>
        <fullName evidence="2">Ubx domain-containing protein 4</fullName>
    </submittedName>
</protein>